<feature type="transmembrane region" description="Helical" evidence="6">
    <location>
        <begin position="262"/>
        <end position="284"/>
    </location>
</feature>
<feature type="transmembrane region" description="Helical" evidence="6">
    <location>
        <begin position="156"/>
        <end position="175"/>
    </location>
</feature>
<feature type="transmembrane region" description="Helical" evidence="6">
    <location>
        <begin position="299"/>
        <end position="320"/>
    </location>
</feature>
<feature type="transmembrane region" description="Helical" evidence="6">
    <location>
        <begin position="187"/>
        <end position="208"/>
    </location>
</feature>
<dbReference type="VEuPathDB" id="FungiDB:CCM_01139"/>
<comment type="similarity">
    <text evidence="2">Belongs to the major facilitator superfamily. Sugar transporter (TC 2.A.1.1) family.</text>
</comment>
<comment type="subcellular location">
    <subcellularLocation>
        <location evidence="1">Membrane</location>
        <topology evidence="1">Multi-pass membrane protein</topology>
    </subcellularLocation>
</comment>
<feature type="transmembrane region" description="Helical" evidence="6">
    <location>
        <begin position="69"/>
        <end position="88"/>
    </location>
</feature>
<organism evidence="8 9">
    <name type="scientific">Cordyceps militaris</name>
    <name type="common">Caterpillar fungus</name>
    <name type="synonym">Clavaria militaris</name>
    <dbReference type="NCBI Taxonomy" id="73501"/>
    <lineage>
        <taxon>Eukaryota</taxon>
        <taxon>Fungi</taxon>
        <taxon>Dikarya</taxon>
        <taxon>Ascomycota</taxon>
        <taxon>Pezizomycotina</taxon>
        <taxon>Sordariomycetes</taxon>
        <taxon>Hypocreomycetidae</taxon>
        <taxon>Hypocreales</taxon>
        <taxon>Cordycipitaceae</taxon>
        <taxon>Cordyceps</taxon>
    </lineage>
</organism>
<evidence type="ECO:0000313" key="9">
    <source>
        <dbReference type="Proteomes" id="UP000323067"/>
    </source>
</evidence>
<evidence type="ECO:0000256" key="3">
    <source>
        <dbReference type="ARBA" id="ARBA00022692"/>
    </source>
</evidence>
<evidence type="ECO:0000256" key="2">
    <source>
        <dbReference type="ARBA" id="ARBA00010992"/>
    </source>
</evidence>
<dbReference type="Gene3D" id="1.20.1250.20">
    <property type="entry name" value="MFS general substrate transporter like domains"/>
    <property type="match status" value="1"/>
</dbReference>
<keyword evidence="4 6" id="KW-1133">Transmembrane helix</keyword>
<keyword evidence="5 6" id="KW-0472">Membrane</keyword>
<feature type="transmembrane region" description="Helical" evidence="6">
    <location>
        <begin position="403"/>
        <end position="427"/>
    </location>
</feature>
<dbReference type="GO" id="GO:0016020">
    <property type="term" value="C:membrane"/>
    <property type="evidence" value="ECO:0007669"/>
    <property type="project" value="UniProtKB-SubCell"/>
</dbReference>
<dbReference type="InterPro" id="IPR036259">
    <property type="entry name" value="MFS_trans_sf"/>
</dbReference>
<feature type="transmembrane region" description="Helical" evidence="6">
    <location>
        <begin position="327"/>
        <end position="347"/>
    </location>
</feature>
<name>A0A2H4SH24_CORMI</name>
<evidence type="ECO:0000259" key="7">
    <source>
        <dbReference type="PROSITE" id="PS50850"/>
    </source>
</evidence>
<evidence type="ECO:0000256" key="4">
    <source>
        <dbReference type="ARBA" id="ARBA00022989"/>
    </source>
</evidence>
<proteinExistence type="inferred from homology"/>
<protein>
    <submittedName>
        <fullName evidence="8">MFS monosaccharide</fullName>
    </submittedName>
</protein>
<evidence type="ECO:0000256" key="5">
    <source>
        <dbReference type="ARBA" id="ARBA00023136"/>
    </source>
</evidence>
<dbReference type="InterPro" id="IPR050360">
    <property type="entry name" value="MFS_Sugar_Transporters"/>
</dbReference>
<dbReference type="Pfam" id="PF00083">
    <property type="entry name" value="Sugar_tr"/>
    <property type="match status" value="1"/>
</dbReference>
<feature type="transmembrane region" description="Helical" evidence="6">
    <location>
        <begin position="12"/>
        <end position="33"/>
    </location>
</feature>
<dbReference type="SUPFAM" id="SSF103473">
    <property type="entry name" value="MFS general substrate transporter"/>
    <property type="match status" value="1"/>
</dbReference>
<evidence type="ECO:0000313" key="8">
    <source>
        <dbReference type="EMBL" id="ATY62406.1"/>
    </source>
</evidence>
<feature type="transmembrane region" description="Helical" evidence="6">
    <location>
        <begin position="125"/>
        <end position="144"/>
    </location>
</feature>
<dbReference type="InterPro" id="IPR005828">
    <property type="entry name" value="MFS_sugar_transport-like"/>
</dbReference>
<keyword evidence="3 6" id="KW-0812">Transmembrane</keyword>
<gene>
    <name evidence="8" type="ORF">A9K55_008338</name>
</gene>
<evidence type="ECO:0000256" key="6">
    <source>
        <dbReference type="SAM" id="Phobius"/>
    </source>
</evidence>
<dbReference type="VEuPathDB" id="FungiDB:A9K55_008338"/>
<feature type="domain" description="Major facilitator superfamily (MFS) profile" evidence="7">
    <location>
        <begin position="23"/>
        <end position="456"/>
    </location>
</feature>
<dbReference type="Proteomes" id="UP000323067">
    <property type="component" value="Chromosome vii"/>
</dbReference>
<dbReference type="PROSITE" id="PS50850">
    <property type="entry name" value="MFS"/>
    <property type="match status" value="1"/>
</dbReference>
<feature type="transmembrane region" description="Helical" evidence="6">
    <location>
        <begin position="367"/>
        <end position="391"/>
    </location>
</feature>
<dbReference type="OrthoDB" id="2544694at2759"/>
<feature type="transmembrane region" description="Helical" evidence="6">
    <location>
        <begin position="433"/>
        <end position="452"/>
    </location>
</feature>
<dbReference type="PANTHER" id="PTHR48022:SF78">
    <property type="entry name" value="MONOSACCHARIDE TRANSPORTER, PUTATIVE (AFU_ORTHOLOGUE AFUA_2G02110)-RELATED"/>
    <property type="match status" value="1"/>
</dbReference>
<reference evidence="8 9" key="1">
    <citation type="journal article" date="2017" name="BMC Genomics">
        <title>Chromosome level assembly and secondary metabolite potential of the parasitic fungus Cordyceps militaris.</title>
        <authorList>
            <person name="Kramer G.J."/>
            <person name="Nodwell J.R."/>
        </authorList>
    </citation>
    <scope>NUCLEOTIDE SEQUENCE [LARGE SCALE GENOMIC DNA]</scope>
    <source>
        <strain evidence="8 9">ATCC 34164</strain>
    </source>
</reference>
<accession>A0A2H4SH24</accession>
<dbReference type="PANTHER" id="PTHR48022">
    <property type="entry name" value="PLASTIDIC GLUCOSE TRANSPORTER 4"/>
    <property type="match status" value="1"/>
</dbReference>
<dbReference type="GO" id="GO:0005351">
    <property type="term" value="F:carbohydrate:proton symporter activity"/>
    <property type="evidence" value="ECO:0007669"/>
    <property type="project" value="TreeGrafter"/>
</dbReference>
<evidence type="ECO:0000256" key="1">
    <source>
        <dbReference type="ARBA" id="ARBA00004141"/>
    </source>
</evidence>
<dbReference type="AlphaFoldDB" id="A0A2H4SH24"/>
<dbReference type="EMBL" id="CP023324">
    <property type="protein sequence ID" value="ATY62406.1"/>
    <property type="molecule type" value="Genomic_DNA"/>
</dbReference>
<dbReference type="InterPro" id="IPR020846">
    <property type="entry name" value="MFS_dom"/>
</dbReference>
<sequence length="519" mass="55679">MASLWRRAPGKAVLFLTDVVSATALIFEGIYTYTRYNQGVMGTVSSTPGFIEMAQIGSDGVVTHSVKQGGLIAAYYFGAMCACFLGGWIGDRIGRKRGTLVGVLLGITGAGLMAGSSSASTFLCARVVAGLGVGFVSVTVLPWVSELSAAHDRGAAFSLVFTANFAGIAAASWLNFGVRDTGRAFRWRFPLAFMASPLLLVAAALFFLPESPRRDLSPADPAIVTELAHLDATFAHGRQPGAFLNLLLGGGRSGRLHLGRRAVMGCALQWMQQWTGILAIVGWAGELFRLAGFDAYKSLWLAGLVNTLGVPGTAAAALVIDRMGRVGSLMVSFITQGIALFLVAAFVKTSQDAVATDPATSVQLGTAAASFVFVYIWFFTMFNIVPCWIYGTEIWPQEMRAKGYSFTIFGWAAGCGMTQFVIPIMLLKLGYKTYLFFGVMNIAAMPIVWYLYPEVAKRSLEEMSLLFTSDSLLVSENIKAYHQRVAAAGGDVAVASRRLLDEVEGSDKEAQRTDKSPGR</sequence>